<keyword evidence="3" id="KW-1185">Reference proteome</keyword>
<organism evidence="2 3">
    <name type="scientific">Salix purpurea</name>
    <name type="common">Purple osier willow</name>
    <dbReference type="NCBI Taxonomy" id="77065"/>
    <lineage>
        <taxon>Eukaryota</taxon>
        <taxon>Viridiplantae</taxon>
        <taxon>Streptophyta</taxon>
        <taxon>Embryophyta</taxon>
        <taxon>Tracheophyta</taxon>
        <taxon>Spermatophyta</taxon>
        <taxon>Magnoliopsida</taxon>
        <taxon>eudicotyledons</taxon>
        <taxon>Gunneridae</taxon>
        <taxon>Pentapetalae</taxon>
        <taxon>rosids</taxon>
        <taxon>fabids</taxon>
        <taxon>Malpighiales</taxon>
        <taxon>Salicaceae</taxon>
        <taxon>Saliceae</taxon>
        <taxon>Salix</taxon>
    </lineage>
</organism>
<accession>A0A9Q0WI50</accession>
<name>A0A9Q0WI50_SALPP</name>
<dbReference type="OrthoDB" id="1749544at2759"/>
<evidence type="ECO:0000313" key="3">
    <source>
        <dbReference type="Proteomes" id="UP001151532"/>
    </source>
</evidence>
<protein>
    <submittedName>
        <fullName evidence="2">Uncharacterized protein</fullName>
    </submittedName>
</protein>
<sequence>MALSVSSSSTIPASGFSRSSQELKAPQRCAVKPLNAEAKRNDSIVPLAATISAPEIAEKVEVGGRL</sequence>
<gene>
    <name evidence="2" type="ORF">OIU79_023191</name>
</gene>
<feature type="compositionally biased region" description="Polar residues" evidence="1">
    <location>
        <begin position="1"/>
        <end position="22"/>
    </location>
</feature>
<reference evidence="2" key="1">
    <citation type="submission" date="2022-11" db="EMBL/GenBank/DDBJ databases">
        <authorList>
            <person name="Hyden B.L."/>
            <person name="Feng K."/>
            <person name="Yates T."/>
            <person name="Jawdy S."/>
            <person name="Smart L.B."/>
            <person name="Muchero W."/>
        </authorList>
    </citation>
    <scope>NUCLEOTIDE SEQUENCE</scope>
    <source>
        <tissue evidence="2">Shoot tip</tissue>
    </source>
</reference>
<feature type="region of interest" description="Disordered" evidence="1">
    <location>
        <begin position="1"/>
        <end position="25"/>
    </location>
</feature>
<dbReference type="EMBL" id="JAPFFK010000004">
    <property type="protein sequence ID" value="KAJ6767379.1"/>
    <property type="molecule type" value="Genomic_DNA"/>
</dbReference>
<reference evidence="2" key="2">
    <citation type="journal article" date="2023" name="Int. J. Mol. Sci.">
        <title>De Novo Assembly and Annotation of 11 Diverse Shrub Willow (Salix) Genomes Reveals Novel Gene Organization in Sex-Linked Regions.</title>
        <authorList>
            <person name="Hyden B."/>
            <person name="Feng K."/>
            <person name="Yates T.B."/>
            <person name="Jawdy S."/>
            <person name="Cereghino C."/>
            <person name="Smart L.B."/>
            <person name="Muchero W."/>
        </authorList>
    </citation>
    <scope>NUCLEOTIDE SEQUENCE</scope>
    <source>
        <tissue evidence="2">Shoot tip</tissue>
    </source>
</reference>
<dbReference type="Proteomes" id="UP001151532">
    <property type="component" value="Chromosome 4"/>
</dbReference>
<proteinExistence type="predicted"/>
<comment type="caution">
    <text evidence="2">The sequence shown here is derived from an EMBL/GenBank/DDBJ whole genome shotgun (WGS) entry which is preliminary data.</text>
</comment>
<evidence type="ECO:0000313" key="2">
    <source>
        <dbReference type="EMBL" id="KAJ6767379.1"/>
    </source>
</evidence>
<evidence type="ECO:0000256" key="1">
    <source>
        <dbReference type="SAM" id="MobiDB-lite"/>
    </source>
</evidence>
<dbReference type="AlphaFoldDB" id="A0A9Q0WI50"/>